<dbReference type="Proteomes" id="UP000023152">
    <property type="component" value="Unassembled WGS sequence"/>
</dbReference>
<feature type="non-terminal residue" evidence="1">
    <location>
        <position position="1"/>
    </location>
</feature>
<keyword evidence="2" id="KW-1185">Reference proteome</keyword>
<sequence length="295" mass="34744">KLNRIQLNIAFQCVMKKFNDKNEDIIVRKSSAESIVSIAVKLSEAQLNDASKCLVDGLNDEQEDEFREDCADSINELLIKLNRIDENTLSLRESLEAALTIFEERQFNDTFMLLFNKFKDADSIESDCVQCLRVFLQKSNDQQVNSAFKVLANGLKGKNGHIRYLYAYVIGEIAWKLNEKQIEEVFEYLLFDRDHIPFLNLYLDDMDDTIKNFNDKQLYLFTKYYSQILKKNNKAVEILLAMSKDMWRRVIMYIKEKEKRKLIDKKCTQQNQLNGNKEMNNLNDIHMEILALFLW</sequence>
<dbReference type="InterPro" id="IPR016024">
    <property type="entry name" value="ARM-type_fold"/>
</dbReference>
<dbReference type="EMBL" id="ASPP01038297">
    <property type="protein sequence ID" value="ETO01443.1"/>
    <property type="molecule type" value="Genomic_DNA"/>
</dbReference>
<evidence type="ECO:0000313" key="1">
    <source>
        <dbReference type="EMBL" id="ETO01443.1"/>
    </source>
</evidence>
<comment type="caution">
    <text evidence="1">The sequence shown here is derived from an EMBL/GenBank/DDBJ whole genome shotgun (WGS) entry which is preliminary data.</text>
</comment>
<proteinExistence type="predicted"/>
<evidence type="ECO:0000313" key="2">
    <source>
        <dbReference type="Proteomes" id="UP000023152"/>
    </source>
</evidence>
<dbReference type="InterPro" id="IPR011989">
    <property type="entry name" value="ARM-like"/>
</dbReference>
<organism evidence="1 2">
    <name type="scientific">Reticulomyxa filosa</name>
    <dbReference type="NCBI Taxonomy" id="46433"/>
    <lineage>
        <taxon>Eukaryota</taxon>
        <taxon>Sar</taxon>
        <taxon>Rhizaria</taxon>
        <taxon>Retaria</taxon>
        <taxon>Foraminifera</taxon>
        <taxon>Monothalamids</taxon>
        <taxon>Reticulomyxidae</taxon>
        <taxon>Reticulomyxa</taxon>
    </lineage>
</organism>
<dbReference type="OrthoDB" id="434814at2759"/>
<dbReference type="SUPFAM" id="SSF48371">
    <property type="entry name" value="ARM repeat"/>
    <property type="match status" value="1"/>
</dbReference>
<reference evidence="1 2" key="1">
    <citation type="journal article" date="2013" name="Curr. Biol.">
        <title>The Genome of the Foraminiferan Reticulomyxa filosa.</title>
        <authorList>
            <person name="Glockner G."/>
            <person name="Hulsmann N."/>
            <person name="Schleicher M."/>
            <person name="Noegel A.A."/>
            <person name="Eichinger L."/>
            <person name="Gallinger C."/>
            <person name="Pawlowski J."/>
            <person name="Sierra R."/>
            <person name="Euteneuer U."/>
            <person name="Pillet L."/>
            <person name="Moustafa A."/>
            <person name="Platzer M."/>
            <person name="Groth M."/>
            <person name="Szafranski K."/>
            <person name="Schliwa M."/>
        </authorList>
    </citation>
    <scope>NUCLEOTIDE SEQUENCE [LARGE SCALE GENOMIC DNA]</scope>
</reference>
<protein>
    <submittedName>
        <fullName evidence="1">Uncharacterized protein</fullName>
    </submittedName>
</protein>
<dbReference type="AlphaFoldDB" id="X6LHM8"/>
<accession>X6LHM8</accession>
<name>X6LHM8_RETFI</name>
<gene>
    <name evidence="1" type="ORF">RFI_35997</name>
</gene>
<feature type="non-terminal residue" evidence="1">
    <location>
        <position position="295"/>
    </location>
</feature>
<dbReference type="Gene3D" id="1.25.10.10">
    <property type="entry name" value="Leucine-rich Repeat Variant"/>
    <property type="match status" value="1"/>
</dbReference>